<keyword evidence="4" id="KW-1185">Reference proteome</keyword>
<evidence type="ECO:0000256" key="1">
    <source>
        <dbReference type="SAM" id="MobiDB-lite"/>
    </source>
</evidence>
<reference evidence="3 4" key="1">
    <citation type="submission" date="2017-01" db="EMBL/GenBank/DDBJ databases">
        <title>Complete genome sequence of esterase-producing bacterium Croceicoccus marinus E4A9.</title>
        <authorList>
            <person name="Wu Y.-H."/>
            <person name="Cheng H."/>
            <person name="Xu L."/>
            <person name="Huo Y.-Y."/>
            <person name="Wang C.-S."/>
            <person name="Xu X.-W."/>
        </authorList>
    </citation>
    <scope>NUCLEOTIDE SEQUENCE [LARGE SCALE GENOMIC DNA]</scope>
    <source>
        <strain evidence="3 4">E4A9</strain>
    </source>
</reference>
<gene>
    <name evidence="3" type="ORF">A9D14_00645</name>
</gene>
<evidence type="ECO:0000259" key="2">
    <source>
        <dbReference type="Pfam" id="PF09313"/>
    </source>
</evidence>
<dbReference type="InterPro" id="IPR015392">
    <property type="entry name" value="TehB/YeaR-like_dom"/>
</dbReference>
<evidence type="ECO:0000313" key="4">
    <source>
        <dbReference type="Proteomes" id="UP000195807"/>
    </source>
</evidence>
<dbReference type="EMBL" id="CP019602">
    <property type="protein sequence ID" value="ARU14949.1"/>
    <property type="molecule type" value="Genomic_DNA"/>
</dbReference>
<dbReference type="SUPFAM" id="SSF51197">
    <property type="entry name" value="Clavaminate synthase-like"/>
    <property type="match status" value="1"/>
</dbReference>
<proteinExistence type="predicted"/>
<dbReference type="Proteomes" id="UP000195807">
    <property type="component" value="Chromosome"/>
</dbReference>
<dbReference type="OrthoDB" id="7282222at2"/>
<sequence length="100" mass="11092">MSSAEAEFGRPEPYRSTPIFDESSLPAALRERHDTKPGVWGLIRVLEGRLKLTILEPLGETVLEPGKPGIVLPGQPHYVTLLGPMKMQVDFYKEPPPTGR</sequence>
<protein>
    <recommendedName>
        <fullName evidence="2">TehB/YeaR-like domain-containing protein</fullName>
    </recommendedName>
</protein>
<organism evidence="3 4">
    <name type="scientific">Croceicoccus marinus</name>
    <dbReference type="NCBI Taxonomy" id="450378"/>
    <lineage>
        <taxon>Bacteria</taxon>
        <taxon>Pseudomonadati</taxon>
        <taxon>Pseudomonadota</taxon>
        <taxon>Alphaproteobacteria</taxon>
        <taxon>Sphingomonadales</taxon>
        <taxon>Erythrobacteraceae</taxon>
        <taxon>Croceicoccus</taxon>
    </lineage>
</organism>
<dbReference type="InterPro" id="IPR014710">
    <property type="entry name" value="RmlC-like_jellyroll"/>
</dbReference>
<dbReference type="RefSeq" id="WP_066842089.1">
    <property type="nucleotide sequence ID" value="NZ_CP019602.1"/>
</dbReference>
<feature type="domain" description="TehB/YeaR-like" evidence="2">
    <location>
        <begin position="15"/>
        <end position="89"/>
    </location>
</feature>
<dbReference type="AlphaFoldDB" id="A0A1Z1F822"/>
<feature type="region of interest" description="Disordered" evidence="1">
    <location>
        <begin position="1"/>
        <end position="20"/>
    </location>
</feature>
<dbReference type="Pfam" id="PF09313">
    <property type="entry name" value="TehB-like"/>
    <property type="match status" value="1"/>
</dbReference>
<dbReference type="Gene3D" id="2.60.120.10">
    <property type="entry name" value="Jelly Rolls"/>
    <property type="match status" value="1"/>
</dbReference>
<name>A0A1Z1F822_9SPHN</name>
<accession>A0A1Z1F822</accession>
<dbReference type="STRING" id="450378.GCA_001661675_00130"/>
<evidence type="ECO:0000313" key="3">
    <source>
        <dbReference type="EMBL" id="ARU14949.1"/>
    </source>
</evidence>
<dbReference type="KEGG" id="cman:A9D14_00645"/>